<keyword evidence="2" id="KW-1185">Reference proteome</keyword>
<gene>
    <name evidence="1" type="ORF">AWB68_08807</name>
</gene>
<dbReference type="AlphaFoldDB" id="A0A158L6M2"/>
<evidence type="ECO:0000313" key="2">
    <source>
        <dbReference type="Proteomes" id="UP000054770"/>
    </source>
</evidence>
<reference evidence="1" key="1">
    <citation type="submission" date="2016-01" db="EMBL/GenBank/DDBJ databases">
        <authorList>
            <person name="Peeters C."/>
        </authorList>
    </citation>
    <scope>NUCLEOTIDE SEQUENCE [LARGE SCALE GENOMIC DNA]</scope>
    <source>
        <strain evidence="1">LMG 22940</strain>
    </source>
</reference>
<dbReference type="EMBL" id="FCON02000436">
    <property type="protein sequence ID" value="SAL88530.1"/>
    <property type="molecule type" value="Genomic_DNA"/>
</dbReference>
<protein>
    <submittedName>
        <fullName evidence="1">Uncharacterized protein</fullName>
    </submittedName>
</protein>
<evidence type="ECO:0000313" key="1">
    <source>
        <dbReference type="EMBL" id="SAL88530.1"/>
    </source>
</evidence>
<proteinExistence type="predicted"/>
<organism evidence="1 2">
    <name type="scientific">Caballeronia choica</name>
    <dbReference type="NCBI Taxonomy" id="326476"/>
    <lineage>
        <taxon>Bacteria</taxon>
        <taxon>Pseudomonadati</taxon>
        <taxon>Pseudomonadota</taxon>
        <taxon>Betaproteobacteria</taxon>
        <taxon>Burkholderiales</taxon>
        <taxon>Burkholderiaceae</taxon>
        <taxon>Caballeronia</taxon>
    </lineage>
</organism>
<accession>A0A158L6M2</accession>
<dbReference type="Proteomes" id="UP000054770">
    <property type="component" value="Unassembled WGS sequence"/>
</dbReference>
<comment type="caution">
    <text evidence="1">The sequence shown here is derived from an EMBL/GenBank/DDBJ whole genome shotgun (WGS) entry which is preliminary data.</text>
</comment>
<sequence length="58" mass="6666">MTQVPHKHFGQRGKQWQDEVDPRLGARYLQRAGVLVKVLRLQTYHFAGAEAVGARHQQ</sequence>
<name>A0A158L6M2_9BURK</name>